<protein>
    <submittedName>
        <fullName evidence="3">Uncharacterized protein</fullName>
    </submittedName>
</protein>
<feature type="transmembrane region" description="Helical" evidence="2">
    <location>
        <begin position="57"/>
        <end position="78"/>
    </location>
</feature>
<evidence type="ECO:0000256" key="2">
    <source>
        <dbReference type="SAM" id="Phobius"/>
    </source>
</evidence>
<organism evidence="3 4">
    <name type="scientific">Cereibacter sphaeroides</name>
    <name type="common">Rhodobacter sphaeroides</name>
    <dbReference type="NCBI Taxonomy" id="1063"/>
    <lineage>
        <taxon>Bacteria</taxon>
        <taxon>Pseudomonadati</taxon>
        <taxon>Pseudomonadota</taxon>
        <taxon>Alphaproteobacteria</taxon>
        <taxon>Rhodobacterales</taxon>
        <taxon>Paracoccaceae</taxon>
        <taxon>Cereibacter</taxon>
    </lineage>
</organism>
<dbReference type="Proteomes" id="UP000248975">
    <property type="component" value="Unassembled WGS sequence"/>
</dbReference>
<gene>
    <name evidence="3" type="ORF">DI533_01300</name>
</gene>
<accession>A0A2W5U7D8</accession>
<dbReference type="AlphaFoldDB" id="A0A2W5U7D8"/>
<feature type="compositionally biased region" description="Low complexity" evidence="1">
    <location>
        <begin position="97"/>
        <end position="117"/>
    </location>
</feature>
<dbReference type="EMBL" id="QFQS01000001">
    <property type="protein sequence ID" value="PZQ99353.1"/>
    <property type="molecule type" value="Genomic_DNA"/>
</dbReference>
<evidence type="ECO:0000313" key="3">
    <source>
        <dbReference type="EMBL" id="PZQ99353.1"/>
    </source>
</evidence>
<proteinExistence type="predicted"/>
<evidence type="ECO:0000313" key="4">
    <source>
        <dbReference type="Proteomes" id="UP000248975"/>
    </source>
</evidence>
<name>A0A2W5U7D8_CERSP</name>
<keyword evidence="2" id="KW-0472">Membrane</keyword>
<reference evidence="3 4" key="1">
    <citation type="submission" date="2017-08" db="EMBL/GenBank/DDBJ databases">
        <title>Infants hospitalized years apart are colonized by the same room-sourced microbial strains.</title>
        <authorList>
            <person name="Brooks B."/>
            <person name="Olm M.R."/>
            <person name="Firek B.A."/>
            <person name="Baker R."/>
            <person name="Thomas B.C."/>
            <person name="Morowitz M.J."/>
            <person name="Banfield J.F."/>
        </authorList>
    </citation>
    <scope>NUCLEOTIDE SEQUENCE [LARGE SCALE GENOMIC DNA]</scope>
    <source>
        <strain evidence="3">S2_003_000_R2_11</strain>
    </source>
</reference>
<feature type="transmembrane region" description="Helical" evidence="2">
    <location>
        <begin position="24"/>
        <end position="45"/>
    </location>
</feature>
<keyword evidence="2" id="KW-1133">Transmembrane helix</keyword>
<keyword evidence="2" id="KW-0812">Transmembrane</keyword>
<feature type="region of interest" description="Disordered" evidence="1">
    <location>
        <begin position="81"/>
        <end position="129"/>
    </location>
</feature>
<evidence type="ECO:0000256" key="1">
    <source>
        <dbReference type="SAM" id="MobiDB-lite"/>
    </source>
</evidence>
<sequence>MAAVAPGKGEGMQETSLAEQAETVGLMVFKIGLAGLPVGFLVGWANGAPIDGALEQWFTYSIAVSVAGAITGSLAGLLRDRPEGKDAEKSAAPTLQPVEAPVPKAEAARVRPAISPFRAPPRRPVTTAR</sequence>
<comment type="caution">
    <text evidence="3">The sequence shown here is derived from an EMBL/GenBank/DDBJ whole genome shotgun (WGS) entry which is preliminary data.</text>
</comment>